<reference evidence="7 8" key="1">
    <citation type="submission" date="2020-01" db="EMBL/GenBank/DDBJ databases">
        <title>Jiella pacifica sp. nov.</title>
        <authorList>
            <person name="Xue Z."/>
            <person name="Zhu S."/>
            <person name="Chen J."/>
            <person name="Yang J."/>
        </authorList>
    </citation>
    <scope>NUCLEOTIDE SEQUENCE [LARGE SCALE GENOMIC DNA]</scope>
    <source>
        <strain evidence="7 8">40Bstr34</strain>
    </source>
</reference>
<evidence type="ECO:0000256" key="3">
    <source>
        <dbReference type="ARBA" id="ARBA00022729"/>
    </source>
</evidence>
<dbReference type="AlphaFoldDB" id="A0A6N9T8Z4"/>
<keyword evidence="8" id="KW-1185">Reference proteome</keyword>
<sequence length="268" mass="29201">MRIAQAHSLAVSRTLLTLLAGVCTVALATVAQARDGKITRIAVEGGFPPFNYLDAENQLQGFDVEVARALCAKANLSCEFVMQGWEDMIPNLNADRYDAIVSSMSKSEERMKLVDFTDSYYTSPSVFVVRKKTEMPDFQSKSLGGLALGVALGTVQAAYVEQTFPDAKVTIFPSSPDLYKGLADGSIDVVFEDKLAIYDWLTNTRAGNCCEFKGPDIIDPKFFGDGAGIAVRKTDTELREKLNVALAAITADGTYDAINAKYFPFSIR</sequence>
<name>A0A6N9T8Z4_9HYPH</name>
<dbReference type="PANTHER" id="PTHR35936">
    <property type="entry name" value="MEMBRANE-BOUND LYTIC MUREIN TRANSGLYCOSYLASE F"/>
    <property type="match status" value="1"/>
</dbReference>
<comment type="similarity">
    <text evidence="2 4">Belongs to the bacterial solute-binding protein 3 family.</text>
</comment>
<dbReference type="RefSeq" id="WP_163466366.1">
    <property type="nucleotide sequence ID" value="NZ_JAAAMG010000045.1"/>
</dbReference>
<dbReference type="InterPro" id="IPR001638">
    <property type="entry name" value="Solute-binding_3/MltF_N"/>
</dbReference>
<accession>A0A6N9T8Z4</accession>
<evidence type="ECO:0000313" key="7">
    <source>
        <dbReference type="EMBL" id="NDW07914.1"/>
    </source>
</evidence>
<dbReference type="InterPro" id="IPR018313">
    <property type="entry name" value="SBP_3_CS"/>
</dbReference>
<comment type="subcellular location">
    <subcellularLocation>
        <location evidence="1">Cell envelope</location>
    </subcellularLocation>
</comment>
<feature type="signal peptide" evidence="5">
    <location>
        <begin position="1"/>
        <end position="33"/>
    </location>
</feature>
<proteinExistence type="inferred from homology"/>
<protein>
    <submittedName>
        <fullName evidence="7">Transporter substrate-binding domain-containing protein</fullName>
    </submittedName>
</protein>
<dbReference type="Proteomes" id="UP000469011">
    <property type="component" value="Unassembled WGS sequence"/>
</dbReference>
<dbReference type="Pfam" id="PF00497">
    <property type="entry name" value="SBP_bac_3"/>
    <property type="match status" value="1"/>
</dbReference>
<dbReference type="EMBL" id="JAAAMG010000045">
    <property type="protein sequence ID" value="NDW07914.1"/>
    <property type="molecule type" value="Genomic_DNA"/>
</dbReference>
<comment type="caution">
    <text evidence="7">The sequence shown here is derived from an EMBL/GenBank/DDBJ whole genome shotgun (WGS) entry which is preliminary data.</text>
</comment>
<evidence type="ECO:0000256" key="2">
    <source>
        <dbReference type="ARBA" id="ARBA00010333"/>
    </source>
</evidence>
<dbReference type="PROSITE" id="PS01039">
    <property type="entry name" value="SBP_BACTERIAL_3"/>
    <property type="match status" value="1"/>
</dbReference>
<evidence type="ECO:0000313" key="8">
    <source>
        <dbReference type="Proteomes" id="UP000469011"/>
    </source>
</evidence>
<evidence type="ECO:0000256" key="4">
    <source>
        <dbReference type="RuleBase" id="RU003744"/>
    </source>
</evidence>
<feature type="domain" description="Solute-binding protein family 3/N-terminal" evidence="6">
    <location>
        <begin position="40"/>
        <end position="266"/>
    </location>
</feature>
<evidence type="ECO:0000259" key="6">
    <source>
        <dbReference type="SMART" id="SM00062"/>
    </source>
</evidence>
<dbReference type="SUPFAM" id="SSF53850">
    <property type="entry name" value="Periplasmic binding protein-like II"/>
    <property type="match status" value="1"/>
</dbReference>
<evidence type="ECO:0000256" key="1">
    <source>
        <dbReference type="ARBA" id="ARBA00004196"/>
    </source>
</evidence>
<dbReference type="PANTHER" id="PTHR35936:SF17">
    <property type="entry name" value="ARGININE-BINDING EXTRACELLULAR PROTEIN ARTP"/>
    <property type="match status" value="1"/>
</dbReference>
<keyword evidence="3 5" id="KW-0732">Signal</keyword>
<gene>
    <name evidence="7" type="ORF">GTK09_26315</name>
</gene>
<dbReference type="CDD" id="cd01001">
    <property type="entry name" value="PBP2_HisJ_LAO_like"/>
    <property type="match status" value="1"/>
</dbReference>
<evidence type="ECO:0000256" key="5">
    <source>
        <dbReference type="SAM" id="SignalP"/>
    </source>
</evidence>
<dbReference type="GO" id="GO:0030313">
    <property type="term" value="C:cell envelope"/>
    <property type="evidence" value="ECO:0007669"/>
    <property type="project" value="UniProtKB-SubCell"/>
</dbReference>
<organism evidence="7 8">
    <name type="scientific">Jiella pacifica</name>
    <dbReference type="NCBI Taxonomy" id="2696469"/>
    <lineage>
        <taxon>Bacteria</taxon>
        <taxon>Pseudomonadati</taxon>
        <taxon>Pseudomonadota</taxon>
        <taxon>Alphaproteobacteria</taxon>
        <taxon>Hyphomicrobiales</taxon>
        <taxon>Aurantimonadaceae</taxon>
        <taxon>Jiella</taxon>
    </lineage>
</organism>
<dbReference type="Gene3D" id="3.40.190.10">
    <property type="entry name" value="Periplasmic binding protein-like II"/>
    <property type="match status" value="2"/>
</dbReference>
<dbReference type="SMART" id="SM00062">
    <property type="entry name" value="PBPb"/>
    <property type="match status" value="1"/>
</dbReference>
<feature type="chain" id="PRO_5026747963" evidence="5">
    <location>
        <begin position="34"/>
        <end position="268"/>
    </location>
</feature>